<gene>
    <name evidence="2" type="ORF">CALVIDRAFT_489461</name>
</gene>
<evidence type="ECO:0000259" key="1">
    <source>
        <dbReference type="Pfam" id="PF24764"/>
    </source>
</evidence>
<evidence type="ECO:0000313" key="2">
    <source>
        <dbReference type="EMBL" id="KZO91166.1"/>
    </source>
</evidence>
<keyword evidence="3" id="KW-1185">Reference proteome</keyword>
<reference evidence="2 3" key="1">
    <citation type="journal article" date="2016" name="Mol. Biol. Evol.">
        <title>Comparative Genomics of Early-Diverging Mushroom-Forming Fungi Provides Insights into the Origins of Lignocellulose Decay Capabilities.</title>
        <authorList>
            <person name="Nagy L.G."/>
            <person name="Riley R."/>
            <person name="Tritt A."/>
            <person name="Adam C."/>
            <person name="Daum C."/>
            <person name="Floudas D."/>
            <person name="Sun H."/>
            <person name="Yadav J.S."/>
            <person name="Pangilinan J."/>
            <person name="Larsson K.H."/>
            <person name="Matsuura K."/>
            <person name="Barry K."/>
            <person name="Labutti K."/>
            <person name="Kuo R."/>
            <person name="Ohm R.A."/>
            <person name="Bhattacharya S.S."/>
            <person name="Shirouzu T."/>
            <person name="Yoshinaga Y."/>
            <person name="Martin F.M."/>
            <person name="Grigoriev I.V."/>
            <person name="Hibbett D.S."/>
        </authorList>
    </citation>
    <scope>NUCLEOTIDE SEQUENCE [LARGE SCALE GENOMIC DNA]</scope>
    <source>
        <strain evidence="2 3">TUFC12733</strain>
    </source>
</reference>
<dbReference type="OrthoDB" id="3353107at2759"/>
<dbReference type="PANTHER" id="PTHR46791">
    <property type="entry name" value="EXPRESSED PROTEIN"/>
    <property type="match status" value="1"/>
</dbReference>
<feature type="domain" description="Integrase core" evidence="1">
    <location>
        <begin position="1"/>
        <end position="107"/>
    </location>
</feature>
<protein>
    <recommendedName>
        <fullName evidence="1">Integrase core domain-containing protein</fullName>
    </recommendedName>
</protein>
<dbReference type="EMBL" id="KV417327">
    <property type="protein sequence ID" value="KZO91166.1"/>
    <property type="molecule type" value="Genomic_DNA"/>
</dbReference>
<sequence length="221" mass="25382">MVEHRGTNRGSYIWGRSVHNTRIERMWVDVTNSFGRKWWQFFHSLEAHHGLNHMNQDHVWLLHWLFLDDVNNDAIGFQNEWNCHTMSLVEGNQRPADLFLTGCLQHGARGIELRTEDDPDYYLDPPAYGVEDASEVDTFPPSFLGDEPPPAYGFAVRDAQGDQVPPRLSRIDSRTPDCPLPAEQLSALVQSTQPYFLRSDVLTMTERWRRALGTCARMGLS</sequence>
<proteinExistence type="predicted"/>
<dbReference type="InterPro" id="IPR058913">
    <property type="entry name" value="Integrase_dom_put"/>
</dbReference>
<accession>A0A167H2P9</accession>
<dbReference type="PANTHER" id="PTHR46791:SF5">
    <property type="entry name" value="CLR5 DOMAIN-CONTAINING PROTEIN-RELATED"/>
    <property type="match status" value="1"/>
</dbReference>
<organism evidence="2 3">
    <name type="scientific">Calocera viscosa (strain TUFC12733)</name>
    <dbReference type="NCBI Taxonomy" id="1330018"/>
    <lineage>
        <taxon>Eukaryota</taxon>
        <taxon>Fungi</taxon>
        <taxon>Dikarya</taxon>
        <taxon>Basidiomycota</taxon>
        <taxon>Agaricomycotina</taxon>
        <taxon>Dacrymycetes</taxon>
        <taxon>Dacrymycetales</taxon>
        <taxon>Dacrymycetaceae</taxon>
        <taxon>Calocera</taxon>
    </lineage>
</organism>
<dbReference type="AlphaFoldDB" id="A0A167H2P9"/>
<dbReference type="Proteomes" id="UP000076738">
    <property type="component" value="Unassembled WGS sequence"/>
</dbReference>
<name>A0A167H2P9_CALVF</name>
<dbReference type="Pfam" id="PF24764">
    <property type="entry name" value="rva_4"/>
    <property type="match status" value="1"/>
</dbReference>
<evidence type="ECO:0000313" key="3">
    <source>
        <dbReference type="Proteomes" id="UP000076738"/>
    </source>
</evidence>
<dbReference type="STRING" id="1330018.A0A167H2P9"/>